<proteinExistence type="predicted"/>
<evidence type="ECO:0000313" key="2">
    <source>
        <dbReference type="EMBL" id="KEQ23710.1"/>
    </source>
</evidence>
<accession>A0A081NZ37</accession>
<dbReference type="RefSeq" id="WP_036687641.1">
    <property type="nucleotide sequence ID" value="NZ_FYEP01000023.1"/>
</dbReference>
<evidence type="ECO:0000259" key="1">
    <source>
        <dbReference type="Pfam" id="PF02627"/>
    </source>
</evidence>
<feature type="domain" description="Carboxymuconolactone decarboxylase-like" evidence="1">
    <location>
        <begin position="12"/>
        <end position="93"/>
    </location>
</feature>
<dbReference type="EMBL" id="JNVM01000020">
    <property type="protein sequence ID" value="KEQ23710.1"/>
    <property type="molecule type" value="Genomic_DNA"/>
</dbReference>
<gene>
    <name evidence="2" type="ORF">ET33_14635</name>
</gene>
<dbReference type="eggNOG" id="COG2128">
    <property type="taxonomic scope" value="Bacteria"/>
</dbReference>
<dbReference type="AlphaFoldDB" id="A0A081NZ37"/>
<comment type="caution">
    <text evidence="2">The sequence shown here is derived from an EMBL/GenBank/DDBJ whole genome shotgun (WGS) entry which is preliminary data.</text>
</comment>
<sequence>MKARMNHYEVNPKAYETMLGLEKFSTSSGLDHTLYELIKIRASQINGCAFCLDMHTEALLKVSGNERRIHLISVWRESPFFTEAERAALELTEAVTLISDGGVPQSLYERVREHFDEKQYVALIMAIVTINGWNRLAISTGMFPGCLDPQSGK</sequence>
<protein>
    <recommendedName>
        <fullName evidence="1">Carboxymuconolactone decarboxylase-like domain-containing protein</fullName>
    </recommendedName>
</protein>
<dbReference type="InterPro" id="IPR003779">
    <property type="entry name" value="CMD-like"/>
</dbReference>
<dbReference type="GO" id="GO:0051920">
    <property type="term" value="F:peroxiredoxin activity"/>
    <property type="evidence" value="ECO:0007669"/>
    <property type="project" value="InterPro"/>
</dbReference>
<dbReference type="OrthoDB" id="9801997at2"/>
<keyword evidence="3" id="KW-1185">Reference proteome</keyword>
<dbReference type="PANTHER" id="PTHR34846">
    <property type="entry name" value="4-CARBOXYMUCONOLACTONE DECARBOXYLASE FAMILY PROTEIN (AFU_ORTHOLOGUE AFUA_6G11590)"/>
    <property type="match status" value="1"/>
</dbReference>
<name>A0A081NZ37_9BACL</name>
<dbReference type="Pfam" id="PF02627">
    <property type="entry name" value="CMD"/>
    <property type="match status" value="1"/>
</dbReference>
<dbReference type="NCBIfam" id="TIGR00778">
    <property type="entry name" value="ahpD_dom"/>
    <property type="match status" value="1"/>
</dbReference>
<dbReference type="SUPFAM" id="SSF69118">
    <property type="entry name" value="AhpD-like"/>
    <property type="match status" value="1"/>
</dbReference>
<dbReference type="InterPro" id="IPR029032">
    <property type="entry name" value="AhpD-like"/>
</dbReference>
<dbReference type="Proteomes" id="UP000028123">
    <property type="component" value="Unassembled WGS sequence"/>
</dbReference>
<evidence type="ECO:0000313" key="3">
    <source>
        <dbReference type="Proteomes" id="UP000028123"/>
    </source>
</evidence>
<reference evidence="2 3" key="1">
    <citation type="submission" date="2014-06" db="EMBL/GenBank/DDBJ databases">
        <title>Draft genome sequence of Paenibacillus sp. MSt1.</title>
        <authorList>
            <person name="Aw Y.K."/>
            <person name="Ong K.S."/>
            <person name="Gan H.M."/>
            <person name="Lee S.M."/>
        </authorList>
    </citation>
    <scope>NUCLEOTIDE SEQUENCE [LARGE SCALE GENOMIC DNA]</scope>
    <source>
        <strain evidence="2 3">MSt1</strain>
    </source>
</reference>
<dbReference type="InterPro" id="IPR004675">
    <property type="entry name" value="AhpD_core"/>
</dbReference>
<organism evidence="2 3">
    <name type="scientific">Paenibacillus tyrfis</name>
    <dbReference type="NCBI Taxonomy" id="1501230"/>
    <lineage>
        <taxon>Bacteria</taxon>
        <taxon>Bacillati</taxon>
        <taxon>Bacillota</taxon>
        <taxon>Bacilli</taxon>
        <taxon>Bacillales</taxon>
        <taxon>Paenibacillaceae</taxon>
        <taxon>Paenibacillus</taxon>
    </lineage>
</organism>
<dbReference type="PANTHER" id="PTHR34846:SF10">
    <property type="entry name" value="CYTOPLASMIC PROTEIN"/>
    <property type="match status" value="1"/>
</dbReference>
<dbReference type="Gene3D" id="1.20.1290.10">
    <property type="entry name" value="AhpD-like"/>
    <property type="match status" value="1"/>
</dbReference>